<dbReference type="InterPro" id="IPR010982">
    <property type="entry name" value="Lambda_DNA-bd_dom_sf"/>
</dbReference>
<protein>
    <recommendedName>
        <fullName evidence="6">HTH cro/C1-type domain-containing protein</fullName>
    </recommendedName>
</protein>
<keyword evidence="4 5" id="KW-0472">Membrane</keyword>
<dbReference type="EMBL" id="AQRA01000002">
    <property type="protein sequence ID" value="EZH75162.1"/>
    <property type="molecule type" value="Genomic_DNA"/>
</dbReference>
<feature type="domain" description="HTH cro/C1-type" evidence="6">
    <location>
        <begin position="4"/>
        <end position="57"/>
    </location>
</feature>
<evidence type="ECO:0000259" key="6">
    <source>
        <dbReference type="PROSITE" id="PS50943"/>
    </source>
</evidence>
<evidence type="ECO:0000256" key="1">
    <source>
        <dbReference type="ARBA" id="ARBA00004141"/>
    </source>
</evidence>
<comment type="caution">
    <text evidence="7">The sequence shown here is derived from an EMBL/GenBank/DDBJ whole genome shotgun (WGS) entry which is preliminary data.</text>
</comment>
<name>A0A023BYK8_9FLAO</name>
<accession>A0A023BYK8</accession>
<feature type="transmembrane region" description="Helical" evidence="5">
    <location>
        <begin position="74"/>
        <end position="99"/>
    </location>
</feature>
<dbReference type="InterPro" id="IPR019109">
    <property type="entry name" value="MamF_MmsF"/>
</dbReference>
<dbReference type="STRING" id="1317122.ATO12_10585"/>
<dbReference type="InterPro" id="IPR001387">
    <property type="entry name" value="Cro/C1-type_HTH"/>
</dbReference>
<dbReference type="OrthoDB" id="1357763at2"/>
<dbReference type="PROSITE" id="PS50943">
    <property type="entry name" value="HTH_CROC1"/>
    <property type="match status" value="1"/>
</dbReference>
<dbReference type="Gene3D" id="1.10.260.40">
    <property type="entry name" value="lambda repressor-like DNA-binding domains"/>
    <property type="match status" value="1"/>
</dbReference>
<comment type="subcellular location">
    <subcellularLocation>
        <location evidence="1">Membrane</location>
        <topology evidence="1">Multi-pass membrane protein</topology>
    </subcellularLocation>
</comment>
<feature type="transmembrane region" description="Helical" evidence="5">
    <location>
        <begin position="140"/>
        <end position="157"/>
    </location>
</feature>
<keyword evidence="2 5" id="KW-0812">Transmembrane</keyword>
<feature type="transmembrane region" description="Helical" evidence="5">
    <location>
        <begin position="106"/>
        <end position="128"/>
    </location>
</feature>
<evidence type="ECO:0000256" key="2">
    <source>
        <dbReference type="ARBA" id="ARBA00022692"/>
    </source>
</evidence>
<evidence type="ECO:0000313" key="8">
    <source>
        <dbReference type="Proteomes" id="UP000023541"/>
    </source>
</evidence>
<evidence type="ECO:0000256" key="5">
    <source>
        <dbReference type="SAM" id="Phobius"/>
    </source>
</evidence>
<dbReference type="SUPFAM" id="SSF47413">
    <property type="entry name" value="lambda repressor-like DNA-binding domains"/>
    <property type="match status" value="1"/>
</dbReference>
<evidence type="ECO:0000256" key="3">
    <source>
        <dbReference type="ARBA" id="ARBA00022989"/>
    </source>
</evidence>
<proteinExistence type="predicted"/>
<dbReference type="Proteomes" id="UP000023541">
    <property type="component" value="Unassembled WGS sequence"/>
</dbReference>
<evidence type="ECO:0000256" key="4">
    <source>
        <dbReference type="ARBA" id="ARBA00023136"/>
    </source>
</evidence>
<dbReference type="RefSeq" id="WP_034240333.1">
    <property type="nucleotide sequence ID" value="NZ_AQRA01000002.1"/>
</dbReference>
<sequence>MSKLVAYREKLNLTQEELSKKSGISVRTIQRIESGIDPKGYTLKALAKALDVDEIDLLNKDNLTVEPNYNLVNIINLSSLIVVFIPVVCFLIPLVITLIKKQLNALTAQIITIQILWSVIMIVVYLTGNIIDLGELGRNIVIALLLLLLLANVLIILRNSIELHKNNKLYFKLKFSII</sequence>
<dbReference type="GO" id="GO:0003677">
    <property type="term" value="F:DNA binding"/>
    <property type="evidence" value="ECO:0007669"/>
    <property type="project" value="InterPro"/>
</dbReference>
<dbReference type="CDD" id="cd00093">
    <property type="entry name" value="HTH_XRE"/>
    <property type="match status" value="1"/>
</dbReference>
<gene>
    <name evidence="7" type="ORF">ATO12_10585</name>
</gene>
<keyword evidence="8" id="KW-1185">Reference proteome</keyword>
<organism evidence="7 8">
    <name type="scientific">Aquimarina atlantica</name>
    <dbReference type="NCBI Taxonomy" id="1317122"/>
    <lineage>
        <taxon>Bacteria</taxon>
        <taxon>Pseudomonadati</taxon>
        <taxon>Bacteroidota</taxon>
        <taxon>Flavobacteriia</taxon>
        <taxon>Flavobacteriales</taxon>
        <taxon>Flavobacteriaceae</taxon>
        <taxon>Aquimarina</taxon>
    </lineage>
</organism>
<dbReference type="SMART" id="SM00530">
    <property type="entry name" value="HTH_XRE"/>
    <property type="match status" value="1"/>
</dbReference>
<keyword evidence="3 5" id="KW-1133">Transmembrane helix</keyword>
<reference evidence="7 8" key="1">
    <citation type="submission" date="2014-04" db="EMBL/GenBank/DDBJ databases">
        <title>Aquimarina sp. 22II-S11-z7 Genome Sequencing.</title>
        <authorList>
            <person name="Lai Q."/>
        </authorList>
    </citation>
    <scope>NUCLEOTIDE SEQUENCE [LARGE SCALE GENOMIC DNA]</scope>
    <source>
        <strain evidence="7 8">22II-S11-z7</strain>
    </source>
</reference>
<evidence type="ECO:0000313" key="7">
    <source>
        <dbReference type="EMBL" id="EZH75162.1"/>
    </source>
</evidence>
<dbReference type="AlphaFoldDB" id="A0A023BYK8"/>
<dbReference type="eggNOG" id="COG3620">
    <property type="taxonomic scope" value="Bacteria"/>
</dbReference>
<dbReference type="Pfam" id="PF09685">
    <property type="entry name" value="MamF_MmsF"/>
    <property type="match status" value="1"/>
</dbReference>
<dbReference type="Pfam" id="PF01381">
    <property type="entry name" value="HTH_3"/>
    <property type="match status" value="1"/>
</dbReference>